<name>A0A830HM53_9CHLO</name>
<feature type="compositionally biased region" description="Polar residues" evidence="7">
    <location>
        <begin position="1"/>
        <end position="14"/>
    </location>
</feature>
<accession>A0A830HM53</accession>
<gene>
    <name evidence="9" type="ORF">PPROV_000562400</name>
</gene>
<dbReference type="InterPro" id="IPR029039">
    <property type="entry name" value="Flavoprotein-like_sf"/>
</dbReference>
<evidence type="ECO:0000256" key="5">
    <source>
        <dbReference type="ARBA" id="ARBA00022643"/>
    </source>
</evidence>
<protein>
    <recommendedName>
        <fullName evidence="8">Flavodoxin-like domain-containing protein</fullName>
    </recommendedName>
</protein>
<organism evidence="9 10">
    <name type="scientific">Pycnococcus provasolii</name>
    <dbReference type="NCBI Taxonomy" id="41880"/>
    <lineage>
        <taxon>Eukaryota</taxon>
        <taxon>Viridiplantae</taxon>
        <taxon>Chlorophyta</taxon>
        <taxon>Pseudoscourfieldiophyceae</taxon>
        <taxon>Pseudoscourfieldiales</taxon>
        <taxon>Pycnococcaceae</taxon>
        <taxon>Pycnococcus</taxon>
    </lineage>
</organism>
<dbReference type="Proteomes" id="UP000660262">
    <property type="component" value="Unassembled WGS sequence"/>
</dbReference>
<comment type="similarity">
    <text evidence="2">Belongs to the flavodoxin family.</text>
</comment>
<dbReference type="SUPFAM" id="SSF52218">
    <property type="entry name" value="Flavoproteins"/>
    <property type="match status" value="1"/>
</dbReference>
<evidence type="ECO:0000256" key="4">
    <source>
        <dbReference type="ARBA" id="ARBA00022630"/>
    </source>
</evidence>
<keyword evidence="4" id="KW-0285">Flavoprotein</keyword>
<comment type="cofactor">
    <cofactor evidence="1">
        <name>FMN</name>
        <dbReference type="ChEBI" id="CHEBI:58210"/>
    </cofactor>
</comment>
<dbReference type="Pfam" id="PF00258">
    <property type="entry name" value="Flavodoxin_1"/>
    <property type="match status" value="1"/>
</dbReference>
<dbReference type="InterPro" id="IPR008254">
    <property type="entry name" value="Flavodoxin/NO_synth"/>
</dbReference>
<feature type="region of interest" description="Disordered" evidence="7">
    <location>
        <begin position="1"/>
        <end position="23"/>
    </location>
</feature>
<dbReference type="PANTHER" id="PTHR42809:SF1">
    <property type="entry name" value="FLAVODOXIN 1"/>
    <property type="match status" value="1"/>
</dbReference>
<feature type="domain" description="Flavodoxin-like" evidence="8">
    <location>
        <begin position="42"/>
        <end position="215"/>
    </location>
</feature>
<proteinExistence type="inferred from homology"/>
<dbReference type="InterPro" id="IPR050619">
    <property type="entry name" value="Flavodoxin"/>
</dbReference>
<dbReference type="EMBL" id="BNJQ01000014">
    <property type="protein sequence ID" value="GHP06880.1"/>
    <property type="molecule type" value="Genomic_DNA"/>
</dbReference>
<comment type="caution">
    <text evidence="9">The sequence shown here is derived from an EMBL/GenBank/DDBJ whole genome shotgun (WGS) entry which is preliminary data.</text>
</comment>
<dbReference type="PANTHER" id="PTHR42809">
    <property type="entry name" value="FLAVODOXIN 2"/>
    <property type="match status" value="1"/>
</dbReference>
<keyword evidence="10" id="KW-1185">Reference proteome</keyword>
<dbReference type="PROSITE" id="PS50902">
    <property type="entry name" value="FLAVODOXIN_LIKE"/>
    <property type="match status" value="1"/>
</dbReference>
<keyword evidence="3" id="KW-0813">Transport</keyword>
<dbReference type="Gene3D" id="3.40.50.360">
    <property type="match status" value="1"/>
</dbReference>
<sequence length="219" mass="24451">MARITSQLQQAATSRRNVRLDSPRPRRRRCRFLVCVAAQKNVGVFYTTGSRTTLKTAEKVVALLNSDSHNEKVNASLVNVRESQDFEEFECLVLGMPSYKWGEDPNEFPSALEFDTIQPPPGDPLDLMGKKCAMFGTGDRVGYGDYYIEGLARVWRMLDMRGATLVGKVDASGFEEAVQRSRAIVNGKFLGLPVDDNDEPEEREAAIEAWVAQVVSELE</sequence>
<dbReference type="GO" id="GO:0010181">
    <property type="term" value="F:FMN binding"/>
    <property type="evidence" value="ECO:0007669"/>
    <property type="project" value="InterPro"/>
</dbReference>
<evidence type="ECO:0000256" key="7">
    <source>
        <dbReference type="SAM" id="MobiDB-lite"/>
    </source>
</evidence>
<keyword evidence="5" id="KW-0288">FMN</keyword>
<dbReference type="InterPro" id="IPR010086">
    <property type="entry name" value="Flavodoxin_lc"/>
</dbReference>
<dbReference type="PIRSF" id="PIRSF038996">
    <property type="entry name" value="FldA"/>
    <property type="match status" value="1"/>
</dbReference>
<dbReference type="AlphaFoldDB" id="A0A830HM53"/>
<evidence type="ECO:0000256" key="6">
    <source>
        <dbReference type="ARBA" id="ARBA00022982"/>
    </source>
</evidence>
<evidence type="ECO:0000259" key="8">
    <source>
        <dbReference type="PROSITE" id="PS50902"/>
    </source>
</evidence>
<evidence type="ECO:0000256" key="1">
    <source>
        <dbReference type="ARBA" id="ARBA00001917"/>
    </source>
</evidence>
<evidence type="ECO:0000256" key="3">
    <source>
        <dbReference type="ARBA" id="ARBA00022448"/>
    </source>
</evidence>
<evidence type="ECO:0000256" key="2">
    <source>
        <dbReference type="ARBA" id="ARBA00005267"/>
    </source>
</evidence>
<evidence type="ECO:0000313" key="10">
    <source>
        <dbReference type="Proteomes" id="UP000660262"/>
    </source>
</evidence>
<reference evidence="9" key="1">
    <citation type="submission" date="2020-10" db="EMBL/GenBank/DDBJ databases">
        <title>Unveiling of a novel bifunctional photoreceptor, Dualchrome1, isolated from a cosmopolitan green alga.</title>
        <authorList>
            <person name="Suzuki S."/>
            <person name="Kawachi M."/>
        </authorList>
    </citation>
    <scope>NUCLEOTIDE SEQUENCE</scope>
    <source>
        <strain evidence="9">NIES 2893</strain>
    </source>
</reference>
<evidence type="ECO:0000313" key="9">
    <source>
        <dbReference type="EMBL" id="GHP06880.1"/>
    </source>
</evidence>
<keyword evidence="6" id="KW-0249">Electron transport</keyword>